<keyword evidence="2" id="KW-1185">Reference proteome</keyword>
<dbReference type="EMBL" id="CP042430">
    <property type="protein sequence ID" value="QEC46234.1"/>
    <property type="molecule type" value="Genomic_DNA"/>
</dbReference>
<dbReference type="InterPro" id="IPR036102">
    <property type="entry name" value="OsmC/Ohrsf"/>
</dbReference>
<dbReference type="Proteomes" id="UP000321805">
    <property type="component" value="Chromosome"/>
</dbReference>
<dbReference type="PANTHER" id="PTHR42830">
    <property type="entry name" value="OSMOTICALLY INDUCIBLE FAMILY PROTEIN"/>
    <property type="match status" value="1"/>
</dbReference>
<dbReference type="OrthoDB" id="9807532at2"/>
<dbReference type="NCBIfam" id="TIGR03562">
    <property type="entry name" value="osmo_induc_OsmC"/>
    <property type="match status" value="1"/>
</dbReference>
<dbReference type="PANTHER" id="PTHR42830:SF1">
    <property type="entry name" value="OSMOTICALLY INDUCIBLE FAMILY PROTEIN"/>
    <property type="match status" value="1"/>
</dbReference>
<dbReference type="Pfam" id="PF02566">
    <property type="entry name" value="OsmC"/>
    <property type="match status" value="1"/>
</dbReference>
<protein>
    <submittedName>
        <fullName evidence="1">OsmC family protein</fullName>
    </submittedName>
</protein>
<dbReference type="AlphaFoldDB" id="A0A5B8TZT5"/>
<organism evidence="1 2">
    <name type="scientific">Baekduia soli</name>
    <dbReference type="NCBI Taxonomy" id="496014"/>
    <lineage>
        <taxon>Bacteria</taxon>
        <taxon>Bacillati</taxon>
        <taxon>Actinomycetota</taxon>
        <taxon>Thermoleophilia</taxon>
        <taxon>Solirubrobacterales</taxon>
        <taxon>Baekduiaceae</taxon>
        <taxon>Baekduia</taxon>
    </lineage>
</organism>
<gene>
    <name evidence="1" type="ORF">FSW04_00700</name>
</gene>
<dbReference type="SUPFAM" id="SSF82784">
    <property type="entry name" value="OsmC-like"/>
    <property type="match status" value="1"/>
</dbReference>
<dbReference type="GO" id="GO:0006979">
    <property type="term" value="P:response to oxidative stress"/>
    <property type="evidence" value="ECO:0007669"/>
    <property type="project" value="InterPro"/>
</dbReference>
<dbReference type="InterPro" id="IPR003718">
    <property type="entry name" value="OsmC/Ohr_fam"/>
</dbReference>
<dbReference type="InterPro" id="IPR015946">
    <property type="entry name" value="KH_dom-like_a/b"/>
</dbReference>
<evidence type="ECO:0000313" key="2">
    <source>
        <dbReference type="Proteomes" id="UP000321805"/>
    </source>
</evidence>
<dbReference type="Gene3D" id="3.30.300.20">
    <property type="match status" value="1"/>
</dbReference>
<dbReference type="GO" id="GO:0004601">
    <property type="term" value="F:peroxidase activity"/>
    <property type="evidence" value="ECO:0007669"/>
    <property type="project" value="InterPro"/>
</dbReference>
<name>A0A5B8TZT5_9ACTN</name>
<dbReference type="RefSeq" id="WP_146915215.1">
    <property type="nucleotide sequence ID" value="NZ_CP042430.1"/>
</dbReference>
<dbReference type="InterPro" id="IPR052707">
    <property type="entry name" value="OsmC_Ohr_Peroxiredoxin"/>
</dbReference>
<dbReference type="KEGG" id="bsol:FSW04_00700"/>
<accession>A0A5B8TZT5</accession>
<sequence>MPSKGTAQWKGDLKGGSGTFVAGDSIKGDYSFKSRFEDGPGANPEQLIGAAHAACFSMALSNMLAEAGTPPDSVDTEAVVTLQLVDGAPTITKIALTTVGRVPGLDEAGFAEHAKAAKEGCPVSKALAGVPEITLDASLAG</sequence>
<reference evidence="1 2" key="1">
    <citation type="journal article" date="2018" name="J. Microbiol.">
        <title>Baekduia soli gen. nov., sp. nov., a novel bacterium isolated from the soil of Baekdu Mountain and proposal of a novel family name, Baekduiaceae fam. nov.</title>
        <authorList>
            <person name="An D.S."/>
            <person name="Siddiqi M.Z."/>
            <person name="Kim K.H."/>
            <person name="Yu H.S."/>
            <person name="Im W.T."/>
        </authorList>
    </citation>
    <scope>NUCLEOTIDE SEQUENCE [LARGE SCALE GENOMIC DNA]</scope>
    <source>
        <strain evidence="1 2">BR7-21</strain>
    </source>
</reference>
<dbReference type="InterPro" id="IPR019904">
    <property type="entry name" value="Peroxiredoxin_OsmC"/>
</dbReference>
<evidence type="ECO:0000313" key="1">
    <source>
        <dbReference type="EMBL" id="QEC46234.1"/>
    </source>
</evidence>
<proteinExistence type="predicted"/>